<dbReference type="Gene3D" id="3.40.50.300">
    <property type="entry name" value="P-loop containing nucleotide triphosphate hydrolases"/>
    <property type="match status" value="1"/>
</dbReference>
<evidence type="ECO:0000313" key="1">
    <source>
        <dbReference type="EMBL" id="MCP1260125.1"/>
    </source>
</evidence>
<sequence>MSGLPRSGSTLLAAILKQNPAVSHASYITPVAPMMVKMTSLMVEGEYQTEFDMESRNRILRGVLLNYYGIAQQPSSPAAQQPIIIDNNRMWCTRMGMANTLFPGSKVICCVRDPVWIVDSFERIIQKDPLLGSKIVPIEKRGNIYSRVDSIISQDGPFGYCWRALNEAYYSDFAHNLVVVDYDRLVNDPSGTMSIIGDALELPAWSYDFDHIHFEEPKAFDANLNTPGLHVVRKQVGSFHRRPVLPPEIVSRLAGGTFWRDPSKNPGGATVIA</sequence>
<evidence type="ECO:0000313" key="2">
    <source>
        <dbReference type="Proteomes" id="UP001523528"/>
    </source>
</evidence>
<organism evidence="1 2">
    <name type="scientific">Acetobacter lambici</name>
    <dbReference type="NCBI Taxonomy" id="1332824"/>
    <lineage>
        <taxon>Bacteria</taxon>
        <taxon>Pseudomonadati</taxon>
        <taxon>Pseudomonadota</taxon>
        <taxon>Alphaproteobacteria</taxon>
        <taxon>Acetobacterales</taxon>
        <taxon>Acetobacteraceae</taxon>
        <taxon>Acetobacter</taxon>
    </lineage>
</organism>
<protein>
    <submittedName>
        <fullName evidence="1">Sulfotransferase</fullName>
    </submittedName>
</protein>
<name>A0ABT1F4H5_9PROT</name>
<proteinExistence type="predicted"/>
<keyword evidence="2" id="KW-1185">Reference proteome</keyword>
<comment type="caution">
    <text evidence="1">The sequence shown here is derived from an EMBL/GenBank/DDBJ whole genome shotgun (WGS) entry which is preliminary data.</text>
</comment>
<reference evidence="1 2" key="1">
    <citation type="submission" date="2022-06" db="EMBL/GenBank/DDBJ databases">
        <title>Acetobacer genomes from food samples.</title>
        <authorList>
            <person name="Sombolestani A."/>
        </authorList>
    </citation>
    <scope>NUCLEOTIDE SEQUENCE [LARGE SCALE GENOMIC DNA]</scope>
    <source>
        <strain evidence="1 2">R-83285</strain>
    </source>
</reference>
<dbReference type="RefSeq" id="WP_253544564.1">
    <property type="nucleotide sequence ID" value="NZ_JAMYZZ010000093.1"/>
</dbReference>
<dbReference type="InterPro" id="IPR027417">
    <property type="entry name" value="P-loop_NTPase"/>
</dbReference>
<dbReference type="Proteomes" id="UP001523528">
    <property type="component" value="Unassembled WGS sequence"/>
</dbReference>
<dbReference type="SUPFAM" id="SSF52540">
    <property type="entry name" value="P-loop containing nucleoside triphosphate hydrolases"/>
    <property type="match status" value="1"/>
</dbReference>
<gene>
    <name evidence="1" type="ORF">NKW50_16300</name>
</gene>
<dbReference type="EMBL" id="JAMYZZ010000093">
    <property type="protein sequence ID" value="MCP1260125.1"/>
    <property type="molecule type" value="Genomic_DNA"/>
</dbReference>
<dbReference type="Pfam" id="PF13469">
    <property type="entry name" value="Sulfotransfer_3"/>
    <property type="match status" value="1"/>
</dbReference>
<accession>A0ABT1F4H5</accession>